<feature type="compositionally biased region" description="Basic residues" evidence="1">
    <location>
        <begin position="162"/>
        <end position="181"/>
    </location>
</feature>
<accession>A0ABT9P2C3</accession>
<reference evidence="2 3" key="1">
    <citation type="submission" date="2023-07" db="EMBL/GenBank/DDBJ databases">
        <title>Sequencing the genomes of 1000 actinobacteria strains.</title>
        <authorList>
            <person name="Klenk H.-P."/>
        </authorList>
    </citation>
    <scope>NUCLEOTIDE SEQUENCE [LARGE SCALE GENOMIC DNA]</scope>
    <source>
        <strain evidence="2 3">DSM 44388</strain>
    </source>
</reference>
<evidence type="ECO:0000256" key="1">
    <source>
        <dbReference type="SAM" id="MobiDB-lite"/>
    </source>
</evidence>
<dbReference type="Proteomes" id="UP001235712">
    <property type="component" value="Unassembled WGS sequence"/>
</dbReference>
<feature type="region of interest" description="Disordered" evidence="1">
    <location>
        <begin position="139"/>
        <end position="199"/>
    </location>
</feature>
<keyword evidence="3" id="KW-1185">Reference proteome</keyword>
<organism evidence="2 3">
    <name type="scientific">Kineosporia succinea</name>
    <dbReference type="NCBI Taxonomy" id="84632"/>
    <lineage>
        <taxon>Bacteria</taxon>
        <taxon>Bacillati</taxon>
        <taxon>Actinomycetota</taxon>
        <taxon>Actinomycetes</taxon>
        <taxon>Kineosporiales</taxon>
        <taxon>Kineosporiaceae</taxon>
        <taxon>Kineosporia</taxon>
    </lineage>
</organism>
<feature type="region of interest" description="Disordered" evidence="1">
    <location>
        <begin position="16"/>
        <end position="36"/>
    </location>
</feature>
<protein>
    <submittedName>
        <fullName evidence="2">Uncharacterized protein</fullName>
    </submittedName>
</protein>
<comment type="caution">
    <text evidence="2">The sequence shown here is derived from an EMBL/GenBank/DDBJ whole genome shotgun (WGS) entry which is preliminary data.</text>
</comment>
<evidence type="ECO:0000313" key="3">
    <source>
        <dbReference type="Proteomes" id="UP001235712"/>
    </source>
</evidence>
<proteinExistence type="predicted"/>
<name>A0ABT9P2C3_9ACTN</name>
<sequence length="234" mass="25849">MVSRREELKLFAVVNDPAEHEGCPGQGEDSGHRTRSALPGLLRLRSDGSRWLPVDSYLARSTAYSQGLEAPASPPGAMGRVLVLALLSPSQSSKCVSRETPVGHLPAARLTADTLTTRPDCASPQSCNSLRPIRAPVAISKPMTRQADRPQPPRLSAVPQRRFMRDRRRSPRPRSRRRSRSRTSGPNVGRRRPPQISSYIQNPAWQFDYPCMAYRCASRPPAPRHYGIAGPAKT</sequence>
<gene>
    <name evidence="2" type="ORF">J2S57_002129</name>
</gene>
<dbReference type="EMBL" id="JAUSQZ010000001">
    <property type="protein sequence ID" value="MDP9826380.1"/>
    <property type="molecule type" value="Genomic_DNA"/>
</dbReference>
<evidence type="ECO:0000313" key="2">
    <source>
        <dbReference type="EMBL" id="MDP9826380.1"/>
    </source>
</evidence>